<dbReference type="Proteomes" id="UP000318571">
    <property type="component" value="Chromosome 10"/>
</dbReference>
<accession>A0A553NBD9</accession>
<dbReference type="PANTHER" id="PTHR23105">
    <property type="entry name" value="RIBOSOMAL PROTEIN L7AE FAMILY MEMBER"/>
    <property type="match status" value="1"/>
</dbReference>
<dbReference type="Gene3D" id="3.30.190.20">
    <property type="match status" value="1"/>
</dbReference>
<evidence type="ECO:0000313" key="6">
    <source>
        <dbReference type="Proteomes" id="UP000318571"/>
    </source>
</evidence>
<dbReference type="STRING" id="6832.A0A553NBD9"/>
<dbReference type="SUPFAM" id="SSF56808">
    <property type="entry name" value="Ribosomal protein L1"/>
    <property type="match status" value="1"/>
</dbReference>
<keyword evidence="6" id="KW-1185">Reference proteome</keyword>
<evidence type="ECO:0000256" key="4">
    <source>
        <dbReference type="RuleBase" id="RU000659"/>
    </source>
</evidence>
<sequence length="218" mass="24699">SASKVSKETLYECVSEVLKYSKETKKRKFVESIDLQIGLKNYDPQKDKRFSGTVKLRNVPRPKFSVCIFGDQQHCDEATAKGIPSMSADDLKKLNKQKKLVKKLAKKYDAFLASESLIKQIPRLLGPGLNKAGKFPALLTHGDNMEEKINDLKGTIKFQMKKVLCLNVAVGNIEMTEDELVQNIHLAVNFLVSLLKKHWQNVRSLYIKSTMGPAQRLY</sequence>
<keyword evidence="3 4" id="KW-0687">Ribonucleoprotein</keyword>
<dbReference type="GO" id="GO:0006412">
    <property type="term" value="P:translation"/>
    <property type="evidence" value="ECO:0007669"/>
    <property type="project" value="InterPro"/>
</dbReference>
<dbReference type="FunFam" id="3.40.50.790:FF:000002">
    <property type="entry name" value="Ribosomal protein"/>
    <property type="match status" value="1"/>
</dbReference>
<evidence type="ECO:0000256" key="3">
    <source>
        <dbReference type="ARBA" id="ARBA00023274"/>
    </source>
</evidence>
<comment type="similarity">
    <text evidence="1 4">Belongs to the universal ribosomal protein uL1 family.</text>
</comment>
<dbReference type="GO" id="GO:0015934">
    <property type="term" value="C:large ribosomal subunit"/>
    <property type="evidence" value="ECO:0007669"/>
    <property type="project" value="InterPro"/>
</dbReference>
<dbReference type="Pfam" id="PF00687">
    <property type="entry name" value="Ribosomal_L1"/>
    <property type="match status" value="1"/>
</dbReference>
<dbReference type="PIRSF" id="PIRSF002155">
    <property type="entry name" value="Ribosomal_L1"/>
    <property type="match status" value="1"/>
</dbReference>
<dbReference type="PROSITE" id="PS01199">
    <property type="entry name" value="RIBOSOMAL_L1"/>
    <property type="match status" value="1"/>
</dbReference>
<dbReference type="InterPro" id="IPR002143">
    <property type="entry name" value="Ribosomal_uL1"/>
</dbReference>
<protein>
    <recommendedName>
        <fullName evidence="4">Ribosomal protein</fullName>
    </recommendedName>
</protein>
<dbReference type="InterPro" id="IPR023674">
    <property type="entry name" value="Ribosomal_uL1-like"/>
</dbReference>
<evidence type="ECO:0000256" key="1">
    <source>
        <dbReference type="ARBA" id="ARBA00010531"/>
    </source>
</evidence>
<dbReference type="FunFam" id="3.30.190.20:FF:000009">
    <property type="entry name" value="Ribosomal protein L10a"/>
    <property type="match status" value="1"/>
</dbReference>
<keyword evidence="2 4" id="KW-0689">Ribosomal protein</keyword>
<evidence type="ECO:0000256" key="2">
    <source>
        <dbReference type="ARBA" id="ARBA00022980"/>
    </source>
</evidence>
<dbReference type="Gene3D" id="3.40.50.790">
    <property type="match status" value="1"/>
</dbReference>
<dbReference type="GO" id="GO:0003735">
    <property type="term" value="F:structural constituent of ribosome"/>
    <property type="evidence" value="ECO:0007669"/>
    <property type="project" value="InterPro"/>
</dbReference>
<dbReference type="InterPro" id="IPR050257">
    <property type="entry name" value="eL8/uL1-like"/>
</dbReference>
<reference evidence="5 6" key="1">
    <citation type="journal article" date="2018" name="Nat. Ecol. Evol.">
        <title>Genomic signatures of mitonuclear coevolution across populations of Tigriopus californicus.</title>
        <authorList>
            <person name="Barreto F.S."/>
            <person name="Watson E.T."/>
            <person name="Lima T.G."/>
            <person name="Willett C.S."/>
            <person name="Edmands S."/>
            <person name="Li W."/>
            <person name="Burton R.S."/>
        </authorList>
    </citation>
    <scope>NUCLEOTIDE SEQUENCE [LARGE SCALE GENOMIC DNA]</scope>
    <source>
        <strain evidence="5 6">San Diego</strain>
    </source>
</reference>
<dbReference type="AlphaFoldDB" id="A0A553NBD9"/>
<feature type="non-terminal residue" evidence="5">
    <location>
        <position position="1"/>
    </location>
</feature>
<name>A0A553NBD9_TIGCA</name>
<dbReference type="InterPro" id="IPR023673">
    <property type="entry name" value="Ribosomal_uL1_CS"/>
</dbReference>
<dbReference type="InterPro" id="IPR028364">
    <property type="entry name" value="Ribosomal_uL1/biogenesis"/>
</dbReference>
<dbReference type="InterPro" id="IPR016095">
    <property type="entry name" value="Ribosomal_uL1_3-a/b-sand"/>
</dbReference>
<organism evidence="5 6">
    <name type="scientific">Tigriopus californicus</name>
    <name type="common">Marine copepod</name>
    <dbReference type="NCBI Taxonomy" id="6832"/>
    <lineage>
        <taxon>Eukaryota</taxon>
        <taxon>Metazoa</taxon>
        <taxon>Ecdysozoa</taxon>
        <taxon>Arthropoda</taxon>
        <taxon>Crustacea</taxon>
        <taxon>Multicrustacea</taxon>
        <taxon>Hexanauplia</taxon>
        <taxon>Copepoda</taxon>
        <taxon>Harpacticoida</taxon>
        <taxon>Harpacticidae</taxon>
        <taxon>Tigriopus</taxon>
    </lineage>
</organism>
<gene>
    <name evidence="5" type="ORF">TCAL_04938</name>
</gene>
<dbReference type="EMBL" id="VCGU01000458">
    <property type="protein sequence ID" value="TRY62750.1"/>
    <property type="molecule type" value="Genomic_DNA"/>
</dbReference>
<dbReference type="GO" id="GO:0003723">
    <property type="term" value="F:RNA binding"/>
    <property type="evidence" value="ECO:0007669"/>
    <property type="project" value="InterPro"/>
</dbReference>
<evidence type="ECO:0000313" key="5">
    <source>
        <dbReference type="EMBL" id="TRY62750.1"/>
    </source>
</evidence>
<dbReference type="OMA" id="GPRNKMP"/>
<dbReference type="FunFam" id="3.30.190.20:FF:000006">
    <property type="entry name" value="Ribosomal protein"/>
    <property type="match status" value="1"/>
</dbReference>
<comment type="caution">
    <text evidence="5">The sequence shown here is derived from an EMBL/GenBank/DDBJ whole genome shotgun (WGS) entry which is preliminary data.</text>
</comment>
<proteinExistence type="inferred from homology"/>
<dbReference type="CDD" id="cd00403">
    <property type="entry name" value="Ribosomal_L1"/>
    <property type="match status" value="1"/>
</dbReference>